<dbReference type="InterPro" id="IPR017871">
    <property type="entry name" value="ABC_transporter-like_CS"/>
</dbReference>
<dbReference type="GO" id="GO:0008233">
    <property type="term" value="F:peptidase activity"/>
    <property type="evidence" value="ECO:0007669"/>
    <property type="project" value="InterPro"/>
</dbReference>
<keyword evidence="6 11" id="KW-0812">Transmembrane</keyword>
<comment type="similarity">
    <text evidence="2">Belongs to the ABC transporter superfamily.</text>
</comment>
<dbReference type="Gene3D" id="1.20.1560.10">
    <property type="entry name" value="ABC transporter type 1, transmembrane domain"/>
    <property type="match status" value="1"/>
</dbReference>
<dbReference type="PROSITE" id="PS50893">
    <property type="entry name" value="ABC_TRANSPORTER_2"/>
    <property type="match status" value="1"/>
</dbReference>
<keyword evidence="16" id="KW-1185">Reference proteome</keyword>
<dbReference type="Pfam" id="PF00005">
    <property type="entry name" value="ABC_tran"/>
    <property type="match status" value="1"/>
</dbReference>
<dbReference type="GO" id="GO:0030253">
    <property type="term" value="P:protein secretion by the type I secretion system"/>
    <property type="evidence" value="ECO:0007669"/>
    <property type="project" value="InterPro"/>
</dbReference>
<evidence type="ECO:0000256" key="6">
    <source>
        <dbReference type="ARBA" id="ARBA00022692"/>
    </source>
</evidence>
<dbReference type="InterPro" id="IPR027417">
    <property type="entry name" value="P-loop_NTPase"/>
</dbReference>
<evidence type="ECO:0000256" key="9">
    <source>
        <dbReference type="ARBA" id="ARBA00022989"/>
    </source>
</evidence>
<dbReference type="PROSITE" id="PS50929">
    <property type="entry name" value="ABC_TM1F"/>
    <property type="match status" value="1"/>
</dbReference>
<dbReference type="Gene3D" id="3.90.70.10">
    <property type="entry name" value="Cysteine proteinases"/>
    <property type="match status" value="1"/>
</dbReference>
<evidence type="ECO:0000259" key="13">
    <source>
        <dbReference type="PROSITE" id="PS50929"/>
    </source>
</evidence>
<keyword evidence="3" id="KW-0813">Transport</keyword>
<feature type="transmembrane region" description="Helical" evidence="11">
    <location>
        <begin position="265"/>
        <end position="291"/>
    </location>
</feature>
<evidence type="ECO:0000259" key="12">
    <source>
        <dbReference type="PROSITE" id="PS50893"/>
    </source>
</evidence>
<dbReference type="OrthoDB" id="9787557at2"/>
<dbReference type="RefSeq" id="WP_075625511.1">
    <property type="nucleotide sequence ID" value="NZ_FOAM01000022.1"/>
</dbReference>
<accession>A0A1Q9B3H5</accession>
<dbReference type="Proteomes" id="UP000186364">
    <property type="component" value="Unassembled WGS sequence"/>
</dbReference>
<dbReference type="AlphaFoldDB" id="A0A1Q9B3H5"/>
<feature type="transmembrane region" description="Helical" evidence="11">
    <location>
        <begin position="297"/>
        <end position="317"/>
    </location>
</feature>
<dbReference type="GO" id="GO:0034040">
    <property type="term" value="F:ATPase-coupled lipid transmembrane transporter activity"/>
    <property type="evidence" value="ECO:0007669"/>
    <property type="project" value="TreeGrafter"/>
</dbReference>
<dbReference type="InterPro" id="IPR010132">
    <property type="entry name" value="ATPase_T1SS_HlyB"/>
</dbReference>
<dbReference type="GO" id="GO:0005886">
    <property type="term" value="C:plasma membrane"/>
    <property type="evidence" value="ECO:0007669"/>
    <property type="project" value="UniProtKB-SubCell"/>
</dbReference>
<dbReference type="PANTHER" id="PTHR24221">
    <property type="entry name" value="ATP-BINDING CASSETTE SUB-FAMILY B"/>
    <property type="match status" value="1"/>
</dbReference>
<proteinExistence type="inferred from homology"/>
<evidence type="ECO:0000256" key="7">
    <source>
        <dbReference type="ARBA" id="ARBA00022741"/>
    </source>
</evidence>
<gene>
    <name evidence="15" type="ORF">BJF93_01680</name>
</gene>
<dbReference type="GO" id="GO:0005524">
    <property type="term" value="F:ATP binding"/>
    <property type="evidence" value="ECO:0007669"/>
    <property type="project" value="UniProtKB-KW"/>
</dbReference>
<name>A0A1Q9B3H5_9HYPH</name>
<keyword evidence="7" id="KW-0547">Nucleotide-binding</keyword>
<dbReference type="PROSITE" id="PS50990">
    <property type="entry name" value="PEPTIDASE_C39"/>
    <property type="match status" value="1"/>
</dbReference>
<dbReference type="NCBIfam" id="TIGR01846">
    <property type="entry name" value="type_I_sec_HlyB"/>
    <property type="match status" value="1"/>
</dbReference>
<sequence>MPAESRDQDPLLWSLCGVAAYWRIAADPALIRRELALGSRALDQIDLLRAAKSLGMKAKIVPLEKARRLLTLPLPAILPLRDGGAVVLTGALPSGLWRVVDPIRHVETEWDAETLLAQAEPRVVLLARRLGGPGQDPRSFGFSWFWPSIWRYRRPLAHVLVASLLVQIFALISPLFFQVVIDKVLLHQSYSTLFVLVGGLAAVGLFDMVMQYLRSYALNHTTNRIDVELGRRLFRHLLSLPIGYFESRPTGQTVARMRELETIRAFLTGQGLFAALDFVFAFVFLAVLFAYSWKLSIIVLVTVPLYMLIAALSGPGFRARLDEKFRTGAASQQFLVETVVGAETIKASAVEPIIAREWEERLAAYVRASFRTTMFASKAQQAVQYLNKLSSAALLLFGAKAVIDGELSVGALVAFNMIAGQVAQPVLRLSQLWQDFQQIMVSVARVGDILDTPPEPAPPMQQLPPPSGLVEFKHVSFRYQPSAPPVLKSLSFTIRPGQVIGIVGPSGSGKSTLTKLIQRMYLADEGQVLIDGADVRHVNPVWLRSHIGVVLQENLLLNRTIHENIALGVPAMPRAGVIAAARLAGADEFIARLPQGYDTMIEERGSNLSGGQRQRIAIARALAGNPPILIFDEATSALDYESERIIQNNMRDIVKNRTVFVIAHRLAAVRHCDAIIGMIDGRMVEAGTHDQLLARPNGLYARLWSLQSERTVA</sequence>
<feature type="domain" description="ABC transmembrane type-1" evidence="13">
    <location>
        <begin position="159"/>
        <end position="438"/>
    </location>
</feature>
<feature type="transmembrane region" description="Helical" evidence="11">
    <location>
        <begin position="189"/>
        <end position="210"/>
    </location>
</feature>
<evidence type="ECO:0000313" key="16">
    <source>
        <dbReference type="Proteomes" id="UP000186364"/>
    </source>
</evidence>
<dbReference type="GO" id="GO:0030256">
    <property type="term" value="C:type I protein secretion system complex"/>
    <property type="evidence" value="ECO:0007669"/>
    <property type="project" value="InterPro"/>
</dbReference>
<dbReference type="SUPFAM" id="SSF52540">
    <property type="entry name" value="P-loop containing nucleoside triphosphate hydrolases"/>
    <property type="match status" value="1"/>
</dbReference>
<feature type="domain" description="ABC transporter" evidence="12">
    <location>
        <begin position="470"/>
        <end position="705"/>
    </location>
</feature>
<dbReference type="CDD" id="cd18588">
    <property type="entry name" value="ABC_6TM_CyaB_HlyB_like"/>
    <property type="match status" value="1"/>
</dbReference>
<keyword evidence="8" id="KW-0067">ATP-binding</keyword>
<dbReference type="FunFam" id="3.40.50.300:FF:000221">
    <property type="entry name" value="Multidrug ABC transporter ATP-binding protein"/>
    <property type="match status" value="1"/>
</dbReference>
<dbReference type="PROSITE" id="PS00211">
    <property type="entry name" value="ABC_TRANSPORTER_1"/>
    <property type="match status" value="1"/>
</dbReference>
<feature type="domain" description="Peptidase C39" evidence="14">
    <location>
        <begin position="4"/>
        <end position="126"/>
    </location>
</feature>
<feature type="transmembrane region" description="Helical" evidence="11">
    <location>
        <begin position="156"/>
        <end position="177"/>
    </location>
</feature>
<comment type="caution">
    <text evidence="15">The sequence shown here is derived from an EMBL/GenBank/DDBJ whole genome shotgun (WGS) entry which is preliminary data.</text>
</comment>
<dbReference type="Pfam" id="PF00664">
    <property type="entry name" value="ABC_membrane"/>
    <property type="match status" value="1"/>
</dbReference>
<dbReference type="EMBL" id="MKIP01000024">
    <property type="protein sequence ID" value="OLP62583.1"/>
    <property type="molecule type" value="Genomic_DNA"/>
</dbReference>
<dbReference type="InterPro" id="IPR011527">
    <property type="entry name" value="ABC1_TM_dom"/>
</dbReference>
<dbReference type="InterPro" id="IPR003593">
    <property type="entry name" value="AAA+_ATPase"/>
</dbReference>
<keyword evidence="9 11" id="KW-1133">Transmembrane helix</keyword>
<evidence type="ECO:0000256" key="8">
    <source>
        <dbReference type="ARBA" id="ARBA00022840"/>
    </source>
</evidence>
<dbReference type="GO" id="GO:0006508">
    <property type="term" value="P:proteolysis"/>
    <property type="evidence" value="ECO:0007669"/>
    <property type="project" value="InterPro"/>
</dbReference>
<dbReference type="InterPro" id="IPR003439">
    <property type="entry name" value="ABC_transporter-like_ATP-bd"/>
</dbReference>
<keyword evidence="5" id="KW-0762">Sugar transport</keyword>
<protein>
    <submittedName>
        <fullName evidence="15">Peptidase C39</fullName>
    </submittedName>
</protein>
<evidence type="ECO:0000313" key="15">
    <source>
        <dbReference type="EMBL" id="OLP62583.1"/>
    </source>
</evidence>
<evidence type="ECO:0000256" key="4">
    <source>
        <dbReference type="ARBA" id="ARBA00022475"/>
    </source>
</evidence>
<evidence type="ECO:0000256" key="2">
    <source>
        <dbReference type="ARBA" id="ARBA00005417"/>
    </source>
</evidence>
<dbReference type="GO" id="GO:0140359">
    <property type="term" value="F:ABC-type transporter activity"/>
    <property type="evidence" value="ECO:0007669"/>
    <property type="project" value="InterPro"/>
</dbReference>
<keyword evidence="10 11" id="KW-0472">Membrane</keyword>
<keyword evidence="4" id="KW-1003">Cell membrane</keyword>
<dbReference type="PANTHER" id="PTHR24221:SF647">
    <property type="entry name" value="BLL6336 PROTEIN"/>
    <property type="match status" value="1"/>
</dbReference>
<evidence type="ECO:0000256" key="10">
    <source>
        <dbReference type="ARBA" id="ARBA00023136"/>
    </source>
</evidence>
<dbReference type="InterPro" id="IPR036640">
    <property type="entry name" value="ABC1_TM_sf"/>
</dbReference>
<dbReference type="GO" id="GO:0016887">
    <property type="term" value="F:ATP hydrolysis activity"/>
    <property type="evidence" value="ECO:0007669"/>
    <property type="project" value="InterPro"/>
</dbReference>
<dbReference type="InterPro" id="IPR005074">
    <property type="entry name" value="Peptidase_C39"/>
</dbReference>
<dbReference type="Gene3D" id="3.40.50.300">
    <property type="entry name" value="P-loop containing nucleotide triphosphate hydrolases"/>
    <property type="match status" value="1"/>
</dbReference>
<organism evidence="15 16">
    <name type="scientific">Xaviernesmea oryzae</name>
    <dbReference type="NCBI Taxonomy" id="464029"/>
    <lineage>
        <taxon>Bacteria</taxon>
        <taxon>Pseudomonadati</taxon>
        <taxon>Pseudomonadota</taxon>
        <taxon>Alphaproteobacteria</taxon>
        <taxon>Hyphomicrobiales</taxon>
        <taxon>Rhizobiaceae</taxon>
        <taxon>Rhizobium/Agrobacterium group</taxon>
        <taxon>Xaviernesmea</taxon>
    </lineage>
</organism>
<comment type="subcellular location">
    <subcellularLocation>
        <location evidence="1">Cell membrane</location>
        <topology evidence="1">Multi-pass membrane protein</topology>
    </subcellularLocation>
</comment>
<dbReference type="SUPFAM" id="SSF90123">
    <property type="entry name" value="ABC transporter transmembrane region"/>
    <property type="match status" value="1"/>
</dbReference>
<dbReference type="SMART" id="SM00382">
    <property type="entry name" value="AAA"/>
    <property type="match status" value="1"/>
</dbReference>
<reference evidence="15 16" key="1">
    <citation type="submission" date="2016-09" db="EMBL/GenBank/DDBJ databases">
        <title>Rhizobium sp. nov., a novel species isolated from the rice rhizosphere.</title>
        <authorList>
            <person name="Zhao J."/>
            <person name="Zhang X."/>
        </authorList>
    </citation>
    <scope>NUCLEOTIDE SEQUENCE [LARGE SCALE GENOMIC DNA]</scope>
    <source>
        <strain evidence="15 16">1.7048</strain>
    </source>
</reference>
<evidence type="ECO:0000256" key="5">
    <source>
        <dbReference type="ARBA" id="ARBA00022597"/>
    </source>
</evidence>
<evidence type="ECO:0000256" key="11">
    <source>
        <dbReference type="SAM" id="Phobius"/>
    </source>
</evidence>
<evidence type="ECO:0000256" key="3">
    <source>
        <dbReference type="ARBA" id="ARBA00022448"/>
    </source>
</evidence>
<dbReference type="InterPro" id="IPR039421">
    <property type="entry name" value="Type_1_exporter"/>
</dbReference>
<evidence type="ECO:0000259" key="14">
    <source>
        <dbReference type="PROSITE" id="PS50990"/>
    </source>
</evidence>
<evidence type="ECO:0000256" key="1">
    <source>
        <dbReference type="ARBA" id="ARBA00004651"/>
    </source>
</evidence>